<keyword evidence="1" id="KW-0614">Plasmid</keyword>
<dbReference type="InterPro" id="IPR053746">
    <property type="entry name" value="Viral_HT_Connector_Assembly"/>
</dbReference>
<proteinExistence type="predicted"/>
<dbReference type="Gene3D" id="1.10.246.150">
    <property type="match status" value="1"/>
</dbReference>
<dbReference type="EMBL" id="CP093364">
    <property type="protein sequence ID" value="UQS85859.1"/>
    <property type="molecule type" value="Genomic_DNA"/>
</dbReference>
<evidence type="ECO:0000313" key="1">
    <source>
        <dbReference type="EMBL" id="UQS85859.1"/>
    </source>
</evidence>
<gene>
    <name evidence="1" type="ORF">MOO46_07665</name>
</gene>
<sequence>MDKDFILSKIKLFVPNDSNNPNYDSAIEYVVDKVMQDIANYTHIPLKELPDGLKYTAVGMSVDLINSTEMLVPQAERNNGISSVTEGDESVTFKSIAEDISLVNQTNSVTKDYYYQLNSYRRLNFD</sequence>
<reference evidence="1 2" key="1">
    <citation type="journal article" date="2022" name="Int. J. Syst. Evol. Microbiol.">
        <title>Apilactobacillus apisilvae sp. nov., Nicolia spurrieriana gen. nov. sp. nov., Bombilactobacillus folatiphilus sp. nov. and Bombilactobacillus thymidiniphilus sp. nov., four new lactic acid bacterial isolates from stingless bees Tetragonula carbonaria and Austroplebeia australis.</title>
        <authorList>
            <person name="Oliphant S.A."/>
            <person name="Watson-Haigh N.S."/>
            <person name="Sumby K.M."/>
            <person name="Gardner J."/>
            <person name="Groom S."/>
            <person name="Jiranek V."/>
        </authorList>
    </citation>
    <scope>NUCLEOTIDE SEQUENCE [LARGE SCALE GENOMIC DNA]</scope>
    <source>
        <strain evidence="1 2">SG5_A10</strain>
    </source>
</reference>
<organism evidence="1 2">
    <name type="scientific">Apilactobacillus apisilvae</name>
    <dbReference type="NCBI Taxonomy" id="2923364"/>
    <lineage>
        <taxon>Bacteria</taxon>
        <taxon>Bacillati</taxon>
        <taxon>Bacillota</taxon>
        <taxon>Bacilli</taxon>
        <taxon>Lactobacillales</taxon>
        <taxon>Lactobacillaceae</taxon>
        <taxon>Apilactobacillus</taxon>
    </lineage>
</organism>
<dbReference type="RefSeq" id="WP_249511822.1">
    <property type="nucleotide sequence ID" value="NZ_CP093364.1"/>
</dbReference>
<protein>
    <recommendedName>
        <fullName evidence="3">Phage protein</fullName>
    </recommendedName>
</protein>
<dbReference type="Proteomes" id="UP000831859">
    <property type="component" value="Plasmid p2unnamed"/>
</dbReference>
<name>A0ABY4PJC4_9LACO</name>
<evidence type="ECO:0000313" key="2">
    <source>
        <dbReference type="Proteomes" id="UP000831859"/>
    </source>
</evidence>
<evidence type="ECO:0008006" key="3">
    <source>
        <dbReference type="Google" id="ProtNLM"/>
    </source>
</evidence>
<keyword evidence="2" id="KW-1185">Reference proteome</keyword>
<geneLocation type="plasmid" evidence="1 2">
    <name>p2unnamed</name>
</geneLocation>
<accession>A0ABY4PJC4</accession>